<keyword evidence="3" id="KW-1185">Reference proteome</keyword>
<protein>
    <submittedName>
        <fullName evidence="2">HAD-IIIC family phosphatase</fullName>
    </submittedName>
</protein>
<dbReference type="RefSeq" id="WP_249312369.1">
    <property type="nucleotide sequence ID" value="NZ_JACRSU010000003.1"/>
</dbReference>
<dbReference type="Gene3D" id="1.10.1200.10">
    <property type="entry name" value="ACP-like"/>
    <property type="match status" value="1"/>
</dbReference>
<feature type="domain" description="Carrier" evidence="1">
    <location>
        <begin position="1"/>
        <end position="79"/>
    </location>
</feature>
<dbReference type="EMBL" id="JACRSU010000003">
    <property type="protein sequence ID" value="MBC8540885.1"/>
    <property type="molecule type" value="Genomic_DNA"/>
</dbReference>
<dbReference type="InterPro" id="IPR010037">
    <property type="entry name" value="FkbH_domain"/>
</dbReference>
<dbReference type="SUPFAM" id="SSF47336">
    <property type="entry name" value="ACP-like"/>
    <property type="match status" value="1"/>
</dbReference>
<sequence>MNEQTIYKILSVVTEKSEEALMAFSKDQSLLDLGLDSIKFIQFIVAVEEAFQIEIRDSDLLFSKFETIEKLFSTLSGYLESTPLKKVLVCDCDNVLWRGVAGEEAVSLDIDTLSLQQEIVNLCNRGVLVCLCSKNDRANFEQAFENPDMVLKNEHIAIAKINFRDKAANLKEIAAELNVSLNSFVFLDDSDYELGLISALLPEVCVVKADYHDLSFIKTVSGLFSQSASTMNRTALYKEQKEREKEKLHFKTVDEYNNSLETKAVFCPADSGSAGRIAELSQRTNQFNLSGRRYAEQEVLDMLAQKKYHIRTLSVSDKYGDMGLVGAVIYEEKADCIVLHSFYLSCRAFGRGFETLMINEMKAMGKPLFGVYNETDKNRKHKSFYNDNGVGLYEL</sequence>
<dbReference type="Gene3D" id="3.40.50.1000">
    <property type="entry name" value="HAD superfamily/HAD-like"/>
    <property type="match status" value="1"/>
</dbReference>
<dbReference type="InterPro" id="IPR036736">
    <property type="entry name" value="ACP-like_sf"/>
</dbReference>
<dbReference type="InterPro" id="IPR023214">
    <property type="entry name" value="HAD_sf"/>
</dbReference>
<dbReference type="Pfam" id="PF00550">
    <property type="entry name" value="PP-binding"/>
    <property type="match status" value="1"/>
</dbReference>
<gene>
    <name evidence="2" type="ORF">H8698_07840</name>
</gene>
<dbReference type="Proteomes" id="UP000611762">
    <property type="component" value="Unassembled WGS sequence"/>
</dbReference>
<organism evidence="2 3">
    <name type="scientific">Congzhengia minquanensis</name>
    <dbReference type="NCBI Taxonomy" id="2763657"/>
    <lineage>
        <taxon>Bacteria</taxon>
        <taxon>Bacillati</taxon>
        <taxon>Bacillota</taxon>
        <taxon>Clostridia</taxon>
        <taxon>Eubacteriales</taxon>
        <taxon>Oscillospiraceae</taxon>
        <taxon>Congzhengia</taxon>
    </lineage>
</organism>
<dbReference type="SUPFAM" id="SSF56784">
    <property type="entry name" value="HAD-like"/>
    <property type="match status" value="1"/>
</dbReference>
<dbReference type="PROSITE" id="PS50075">
    <property type="entry name" value="CARRIER"/>
    <property type="match status" value="1"/>
</dbReference>
<dbReference type="AlphaFoldDB" id="A0A926DPF9"/>
<dbReference type="InterPro" id="IPR009081">
    <property type="entry name" value="PP-bd_ACP"/>
</dbReference>
<comment type="caution">
    <text evidence="2">The sequence shown here is derived from an EMBL/GenBank/DDBJ whole genome shotgun (WGS) entry which is preliminary data.</text>
</comment>
<accession>A0A926DPF9</accession>
<evidence type="ECO:0000259" key="1">
    <source>
        <dbReference type="PROSITE" id="PS50075"/>
    </source>
</evidence>
<proteinExistence type="predicted"/>
<dbReference type="NCBIfam" id="TIGR01681">
    <property type="entry name" value="HAD-SF-IIIC"/>
    <property type="match status" value="1"/>
</dbReference>
<evidence type="ECO:0000313" key="3">
    <source>
        <dbReference type="Proteomes" id="UP000611762"/>
    </source>
</evidence>
<evidence type="ECO:0000313" key="2">
    <source>
        <dbReference type="EMBL" id="MBC8540885.1"/>
    </source>
</evidence>
<dbReference type="InterPro" id="IPR036412">
    <property type="entry name" value="HAD-like_sf"/>
</dbReference>
<name>A0A926DPF9_9FIRM</name>
<reference evidence="2" key="1">
    <citation type="submission" date="2020-08" db="EMBL/GenBank/DDBJ databases">
        <title>Genome public.</title>
        <authorList>
            <person name="Liu C."/>
            <person name="Sun Q."/>
        </authorList>
    </citation>
    <scope>NUCLEOTIDE SEQUENCE</scope>
    <source>
        <strain evidence="2">H8</strain>
    </source>
</reference>
<dbReference type="NCBIfam" id="TIGR01686">
    <property type="entry name" value="FkbH"/>
    <property type="match status" value="1"/>
</dbReference>
<dbReference type="InterPro" id="IPR010033">
    <property type="entry name" value="HAD_SF_ppase_IIIC"/>
</dbReference>